<proteinExistence type="predicted"/>
<dbReference type="AlphaFoldDB" id="A0A3R9R1U8"/>
<name>A0A3R9R1U8_9CREN</name>
<dbReference type="RefSeq" id="WP_133308274.1">
    <property type="nucleotide sequence ID" value="NZ_RCOS01000006.1"/>
</dbReference>
<organism evidence="1 2">
    <name type="scientific">Candidatus Methanodesulfokora washburnensis</name>
    <dbReference type="NCBI Taxonomy" id="2478471"/>
    <lineage>
        <taxon>Archaea</taxon>
        <taxon>Thermoproteota</taxon>
        <taxon>Candidatus Korarchaeia</taxon>
        <taxon>Candidatus Korarchaeia incertae sedis</taxon>
        <taxon>Candidatus Methanodesulfokora</taxon>
    </lineage>
</organism>
<gene>
    <name evidence="1" type="ORF">D6D85_00305</name>
</gene>
<protein>
    <submittedName>
        <fullName evidence="1">Uncharacterized protein</fullName>
    </submittedName>
</protein>
<reference evidence="1 2" key="1">
    <citation type="submission" date="2018-10" db="EMBL/GenBank/DDBJ databases">
        <title>Co-occurring genomic capacity for anaerobic methane metabolism and dissimilatory sulfite reduction discovered in the Korarchaeota.</title>
        <authorList>
            <person name="Mckay L.J."/>
            <person name="Dlakic M."/>
            <person name="Fields M.W."/>
            <person name="Delmont T.O."/>
            <person name="Eren A.M."/>
            <person name="Jay Z.J."/>
            <person name="Klingelsmith K.B."/>
            <person name="Rusch D.B."/>
            <person name="Inskeep W.P."/>
        </authorList>
    </citation>
    <scope>NUCLEOTIDE SEQUENCE [LARGE SCALE GENOMIC DNA]</scope>
    <source>
        <strain evidence="1 2">MDKW</strain>
    </source>
</reference>
<dbReference type="Proteomes" id="UP000277582">
    <property type="component" value="Unassembled WGS sequence"/>
</dbReference>
<sequence>MSIKLIKYIARYPSETIRYTPKYDRKTRKFNPEDLLRKIVLLFYERGEPVEVTAIARELGLEKVEKFTERVIKRYLGRMVDCKTKERRIFISPSALIFVFEDGKVLDLTDLAEFYNNLPKFSQKVTVNILKEEITLEELLLIFRGREQEAIKKLSELCKMAKPLLPYHDFAKYDFSTLREYIHRGFLLEDISQRIRDSRYKLGDLVLDFIRWYGTGRKGEEFSFDDVTCNYEER</sequence>
<dbReference type="EMBL" id="RCOS01000006">
    <property type="protein sequence ID" value="RSN79037.1"/>
    <property type="molecule type" value="Genomic_DNA"/>
</dbReference>
<evidence type="ECO:0000313" key="1">
    <source>
        <dbReference type="EMBL" id="RSN79037.1"/>
    </source>
</evidence>
<keyword evidence="2" id="KW-1185">Reference proteome</keyword>
<feature type="non-terminal residue" evidence="1">
    <location>
        <position position="234"/>
    </location>
</feature>
<accession>A0A3R9R1U8</accession>
<comment type="caution">
    <text evidence="1">The sequence shown here is derived from an EMBL/GenBank/DDBJ whole genome shotgun (WGS) entry which is preliminary data.</text>
</comment>
<evidence type="ECO:0000313" key="2">
    <source>
        <dbReference type="Proteomes" id="UP000277582"/>
    </source>
</evidence>